<dbReference type="EMBL" id="WIXI01000050">
    <property type="protein sequence ID" value="MQY49074.1"/>
    <property type="molecule type" value="Genomic_DNA"/>
</dbReference>
<dbReference type="InterPro" id="IPR006148">
    <property type="entry name" value="Glc/Gal-6P_isomerase"/>
</dbReference>
<evidence type="ECO:0000313" key="3">
    <source>
        <dbReference type="EMBL" id="MQY49074.1"/>
    </source>
</evidence>
<dbReference type="PANTHER" id="PTHR11280:SF5">
    <property type="entry name" value="GLUCOSAMINE-6-PHOSPHATE ISOMERASE"/>
    <property type="match status" value="1"/>
</dbReference>
<dbReference type="SUPFAM" id="SSF100950">
    <property type="entry name" value="NagB/RpiA/CoA transferase-like"/>
    <property type="match status" value="1"/>
</dbReference>
<feature type="domain" description="Glucosamine/galactosamine-6-phosphate isomerase" evidence="2">
    <location>
        <begin position="21"/>
        <end position="242"/>
    </location>
</feature>
<dbReference type="Pfam" id="PF01182">
    <property type="entry name" value="Glucosamine_iso"/>
    <property type="match status" value="1"/>
</dbReference>
<dbReference type="GO" id="GO:0006046">
    <property type="term" value="P:N-acetylglucosamine catabolic process"/>
    <property type="evidence" value="ECO:0007669"/>
    <property type="project" value="TreeGrafter"/>
</dbReference>
<dbReference type="Proteomes" id="UP000435138">
    <property type="component" value="Unassembled WGS sequence"/>
</dbReference>
<gene>
    <name evidence="3" type="ORF">GAO09_23855</name>
</gene>
<dbReference type="GO" id="GO:0004342">
    <property type="term" value="F:glucosamine-6-phosphate deaminase activity"/>
    <property type="evidence" value="ECO:0007669"/>
    <property type="project" value="InterPro"/>
</dbReference>
<sequence>MDHHPRNASDRTFNVTILPNAEAASAAVADKILSRVRAKPAAVLGLATGQTPRRVYAKLIDAVANGEISFAHATTFNLDEYCGLTCSHADSFAAYMHRELFDKAGFDQHKINLIDGAAADEKAEADRYARLLVQHTVDLQLLGIGTNGHIGFNEPGSSSMSRVRVVELSEETQAANRPTLIELDQVPRHAITMGIADILDAREIVILATGQAKAESVYRSLREAPDDTCPASHLAGHGNVHWILDEAAANLL</sequence>
<dbReference type="RefSeq" id="WP_153358466.1">
    <property type="nucleotide sequence ID" value="NZ_JAYKOO010000008.1"/>
</dbReference>
<evidence type="ECO:0000256" key="1">
    <source>
        <dbReference type="ARBA" id="ARBA00022801"/>
    </source>
</evidence>
<dbReference type="InterPro" id="IPR018321">
    <property type="entry name" value="Glucosamine6P_isomerase_CS"/>
</dbReference>
<accession>A0A6A8AE96</accession>
<comment type="caution">
    <text evidence="3">The sequence shown here is derived from an EMBL/GenBank/DDBJ whole genome shotgun (WGS) entry which is preliminary data.</text>
</comment>
<dbReference type="CDD" id="cd01399">
    <property type="entry name" value="GlcN6P_deaminase"/>
    <property type="match status" value="1"/>
</dbReference>
<dbReference type="AlphaFoldDB" id="A0A6A8AE96"/>
<keyword evidence="1" id="KW-0378">Hydrolase</keyword>
<reference evidence="3 4" key="1">
    <citation type="submission" date="2019-11" db="EMBL/GenBank/DDBJ databases">
        <title>Genome analysis of Rhizobacterium cereale a novel genus and species isolated from maize roots in North Spain.</title>
        <authorList>
            <person name="Menendez E."/>
            <person name="Flores-Felix J.D."/>
            <person name="Ramirez-Bahena M.-H."/>
            <person name="Igual J.M."/>
            <person name="Garcia-Fraile P."/>
            <person name="Peix A."/>
            <person name="Velazquez E."/>
        </authorList>
    </citation>
    <scope>NUCLEOTIDE SEQUENCE [LARGE SCALE GENOMIC DNA]</scope>
    <source>
        <strain evidence="3 4">RZME27</strain>
    </source>
</reference>
<proteinExistence type="predicted"/>
<dbReference type="GO" id="GO:0005975">
    <property type="term" value="P:carbohydrate metabolic process"/>
    <property type="evidence" value="ECO:0007669"/>
    <property type="project" value="InterPro"/>
</dbReference>
<dbReference type="GO" id="GO:0005737">
    <property type="term" value="C:cytoplasm"/>
    <property type="evidence" value="ECO:0007669"/>
    <property type="project" value="TreeGrafter"/>
</dbReference>
<dbReference type="PROSITE" id="PS01161">
    <property type="entry name" value="GLC_GALNAC_ISOMERASE"/>
    <property type="match status" value="1"/>
</dbReference>
<protein>
    <submittedName>
        <fullName evidence="3">Glucosamine-6-phosphate deaminase</fullName>
    </submittedName>
</protein>
<name>A0A6A8AE96_9HYPH</name>
<dbReference type="Gene3D" id="3.40.50.1360">
    <property type="match status" value="1"/>
</dbReference>
<dbReference type="InterPro" id="IPR037171">
    <property type="entry name" value="NagB/RpiA_transferase-like"/>
</dbReference>
<dbReference type="InterPro" id="IPR004547">
    <property type="entry name" value="Glucosamine6P_isomerase"/>
</dbReference>
<dbReference type="GO" id="GO:0019262">
    <property type="term" value="P:N-acetylneuraminate catabolic process"/>
    <property type="evidence" value="ECO:0007669"/>
    <property type="project" value="TreeGrafter"/>
</dbReference>
<evidence type="ECO:0000259" key="2">
    <source>
        <dbReference type="Pfam" id="PF01182"/>
    </source>
</evidence>
<dbReference type="GO" id="GO:0006043">
    <property type="term" value="P:glucosamine catabolic process"/>
    <property type="evidence" value="ECO:0007669"/>
    <property type="project" value="TreeGrafter"/>
</dbReference>
<dbReference type="PANTHER" id="PTHR11280">
    <property type="entry name" value="GLUCOSAMINE-6-PHOSPHATE ISOMERASE"/>
    <property type="match status" value="1"/>
</dbReference>
<dbReference type="GO" id="GO:0042802">
    <property type="term" value="F:identical protein binding"/>
    <property type="evidence" value="ECO:0007669"/>
    <property type="project" value="TreeGrafter"/>
</dbReference>
<evidence type="ECO:0000313" key="4">
    <source>
        <dbReference type="Proteomes" id="UP000435138"/>
    </source>
</evidence>
<keyword evidence="4" id="KW-1185">Reference proteome</keyword>
<organism evidence="3 4">
    <name type="scientific">Endobacterium cereale</name>
    <dbReference type="NCBI Taxonomy" id="2663029"/>
    <lineage>
        <taxon>Bacteria</taxon>
        <taxon>Pseudomonadati</taxon>
        <taxon>Pseudomonadota</taxon>
        <taxon>Alphaproteobacteria</taxon>
        <taxon>Hyphomicrobiales</taxon>
        <taxon>Rhizobiaceae</taxon>
        <taxon>Endobacterium</taxon>
    </lineage>
</organism>